<dbReference type="Gene3D" id="3.30.1680.10">
    <property type="entry name" value="ligand-binding face of the semaphorins, domain 2"/>
    <property type="match status" value="1"/>
</dbReference>
<dbReference type="PANTHER" id="PTHR11036">
    <property type="entry name" value="SEMAPHORIN"/>
    <property type="match status" value="1"/>
</dbReference>
<dbReference type="GO" id="GO:0045499">
    <property type="term" value="F:chemorepellent activity"/>
    <property type="evidence" value="ECO:0007669"/>
    <property type="project" value="TreeGrafter"/>
</dbReference>
<dbReference type="Proteomes" id="UP000424527">
    <property type="component" value="Unassembled WGS sequence"/>
</dbReference>
<dbReference type="GO" id="GO:0043931">
    <property type="term" value="P:ossification involved in bone maturation"/>
    <property type="evidence" value="ECO:0007669"/>
    <property type="project" value="TreeGrafter"/>
</dbReference>
<dbReference type="SMART" id="SM00423">
    <property type="entry name" value="PSI"/>
    <property type="match status" value="1"/>
</dbReference>
<dbReference type="Pfam" id="PF01437">
    <property type="entry name" value="PSI"/>
    <property type="match status" value="1"/>
</dbReference>
<feature type="domain" description="Ig-like" evidence="8">
    <location>
        <begin position="502"/>
        <end position="597"/>
    </location>
</feature>
<organism evidence="10 11">
    <name type="scientific">Larimichthys crocea</name>
    <name type="common">Large yellow croaker</name>
    <name type="synonym">Pseudosciaena crocea</name>
    <dbReference type="NCBI Taxonomy" id="215358"/>
    <lineage>
        <taxon>Eukaryota</taxon>
        <taxon>Metazoa</taxon>
        <taxon>Chordata</taxon>
        <taxon>Craniata</taxon>
        <taxon>Vertebrata</taxon>
        <taxon>Euteleostomi</taxon>
        <taxon>Actinopterygii</taxon>
        <taxon>Neopterygii</taxon>
        <taxon>Teleostei</taxon>
        <taxon>Neoteleostei</taxon>
        <taxon>Acanthomorphata</taxon>
        <taxon>Eupercaria</taxon>
        <taxon>Sciaenidae</taxon>
        <taxon>Larimichthys</taxon>
    </lineage>
</organism>
<dbReference type="GO" id="GO:0005615">
    <property type="term" value="C:extracellular space"/>
    <property type="evidence" value="ECO:0007669"/>
    <property type="project" value="TreeGrafter"/>
</dbReference>
<dbReference type="FunFam" id="2.60.40.10:FF:001170">
    <property type="entry name" value="Sema domain, immunoglobulin domain (Ig), short basic domain, secreted, (Semaphorin) 3F"/>
    <property type="match status" value="1"/>
</dbReference>
<evidence type="ECO:0000313" key="11">
    <source>
        <dbReference type="Proteomes" id="UP000424527"/>
    </source>
</evidence>
<dbReference type="GO" id="GO:0005886">
    <property type="term" value="C:plasma membrane"/>
    <property type="evidence" value="ECO:0007669"/>
    <property type="project" value="TreeGrafter"/>
</dbReference>
<dbReference type="InterPro" id="IPR016201">
    <property type="entry name" value="PSI"/>
</dbReference>
<evidence type="ECO:0000256" key="3">
    <source>
        <dbReference type="ARBA" id="ARBA00023136"/>
    </source>
</evidence>
<dbReference type="InterPro" id="IPR002165">
    <property type="entry name" value="Plexin_repeat"/>
</dbReference>
<evidence type="ECO:0000259" key="8">
    <source>
        <dbReference type="PROSITE" id="PS50835"/>
    </source>
</evidence>
<dbReference type="GO" id="GO:0071526">
    <property type="term" value="P:semaphorin-plexin signaling pathway"/>
    <property type="evidence" value="ECO:0007669"/>
    <property type="project" value="TreeGrafter"/>
</dbReference>
<feature type="chain" id="PRO_5026191518" evidence="7">
    <location>
        <begin position="20"/>
        <end position="630"/>
    </location>
</feature>
<feature type="signal peptide" evidence="7">
    <location>
        <begin position="1"/>
        <end position="19"/>
    </location>
</feature>
<dbReference type="PROSITE" id="PS50835">
    <property type="entry name" value="IG_LIKE"/>
    <property type="match status" value="1"/>
</dbReference>
<dbReference type="GO" id="GO:0007411">
    <property type="term" value="P:axon guidance"/>
    <property type="evidence" value="ECO:0007669"/>
    <property type="project" value="TreeGrafter"/>
</dbReference>
<evidence type="ECO:0000313" key="10">
    <source>
        <dbReference type="EMBL" id="KAE8297378.1"/>
    </source>
</evidence>
<protein>
    <submittedName>
        <fullName evidence="10">Semaphorin-7A Semaphorin-K1</fullName>
    </submittedName>
</protein>
<gene>
    <name evidence="10" type="ORF">D5F01_LYC03996</name>
</gene>
<dbReference type="GO" id="GO:0001755">
    <property type="term" value="P:neural crest cell migration"/>
    <property type="evidence" value="ECO:0007669"/>
    <property type="project" value="TreeGrafter"/>
</dbReference>
<dbReference type="InterPro" id="IPR007110">
    <property type="entry name" value="Ig-like_dom"/>
</dbReference>
<comment type="subcellular location">
    <subcellularLocation>
        <location evidence="1">Membrane</location>
    </subcellularLocation>
</comment>
<dbReference type="InterPro" id="IPR013783">
    <property type="entry name" value="Ig-like_fold"/>
</dbReference>
<comment type="similarity">
    <text evidence="2">Belongs to the semaphorin family.</text>
</comment>
<keyword evidence="5" id="KW-0325">Glycoprotein</keyword>
<comment type="caution">
    <text evidence="10">The sequence shown here is derived from an EMBL/GenBank/DDBJ whole genome shotgun (WGS) entry which is preliminary data.</text>
</comment>
<dbReference type="Gene3D" id="2.60.40.10">
    <property type="entry name" value="Immunoglobulins"/>
    <property type="match status" value="1"/>
</dbReference>
<dbReference type="Pfam" id="PF01403">
    <property type="entry name" value="Sema"/>
    <property type="match status" value="1"/>
</dbReference>
<dbReference type="GO" id="GO:0000122">
    <property type="term" value="P:negative regulation of transcription by RNA polymerase II"/>
    <property type="evidence" value="ECO:0007669"/>
    <property type="project" value="TreeGrafter"/>
</dbReference>
<sequence length="630" mass="71298">MILLTLYLLLSCLNNFTKANSTHLPRMIFTDKETTIVRLSLPDNHVPVRIVLEGEPVMATTAGQKDLISFNFQSPQKASVKHPVLWEECNGKSPEECNYNIAVMHKRNETNQTFVCGTNGQENVCCSMSLSKGKCIPSGKIKDIRRTIREFTMREGQPSVLVESAESAHLYITHSGSEGSNGIYKFGTNRLAPANHDKEQHYVGLVLSKQENNQDKVYGFYREKSKDRSMYSEMWLPFVTQVCTADIGGPKNTLQFFWTSQMNARLFCGDPERKQHFSELVDVATVHAEQWQDTRIYALFRNEWGMSAVCVYKIQDIDYIFKTSPFKGESENRSRECVSDSTKINFQTLMLIKKTSEMEKWILPVNNSGPLLFNHHNYTHINVDSSQHEHQPVLFLSLNNGGIHKAIKNENQNFVIAEYKPFSHRTHVLGIILHPPSKKLYVSSRSELVQMDVANCGHYGVSCEECVLARDPYCGWNHTHCSPHGKVQDVDKGDHSICKSVPNTETESMFLTASRRPVKDVNNIRVASGSRYFLRCPVSSRHAQYTWDQPKGNTSCSSKDQQCVLLIDSMGPEQAGSYRCVSEEMGYSRVLAQYQLESKAVGHSSSPLVWVCLMVALINSLSCSVITMNR</sequence>
<dbReference type="InterPro" id="IPR015943">
    <property type="entry name" value="WD40/YVTN_repeat-like_dom_sf"/>
</dbReference>
<keyword evidence="4" id="KW-1015">Disulfide bond</keyword>
<dbReference type="InterPro" id="IPR036179">
    <property type="entry name" value="Ig-like_dom_sf"/>
</dbReference>
<evidence type="ECO:0000256" key="4">
    <source>
        <dbReference type="ARBA" id="ARBA00023157"/>
    </source>
</evidence>
<comment type="caution">
    <text evidence="6">Lacks conserved residue(s) required for the propagation of feature annotation.</text>
</comment>
<dbReference type="EMBL" id="REGW02000004">
    <property type="protein sequence ID" value="KAE8297378.1"/>
    <property type="molecule type" value="Genomic_DNA"/>
</dbReference>
<dbReference type="SUPFAM" id="SSF48726">
    <property type="entry name" value="Immunoglobulin"/>
    <property type="match status" value="1"/>
</dbReference>
<name>A0A6G0J0U4_LARCR</name>
<evidence type="ECO:0000256" key="5">
    <source>
        <dbReference type="ARBA" id="ARBA00023180"/>
    </source>
</evidence>
<keyword evidence="11" id="KW-1185">Reference proteome</keyword>
<evidence type="ECO:0000256" key="1">
    <source>
        <dbReference type="ARBA" id="ARBA00004370"/>
    </source>
</evidence>
<dbReference type="InterPro" id="IPR027231">
    <property type="entry name" value="Semaphorin"/>
</dbReference>
<dbReference type="SUPFAM" id="SSF103575">
    <property type="entry name" value="Plexin repeat"/>
    <property type="match status" value="1"/>
</dbReference>
<evidence type="ECO:0000256" key="7">
    <source>
        <dbReference type="SAM" id="SignalP"/>
    </source>
</evidence>
<dbReference type="PANTHER" id="PTHR11036:SF144">
    <property type="entry name" value="SEMAPHORIN-7A-LIKE"/>
    <property type="match status" value="1"/>
</dbReference>
<evidence type="ECO:0000256" key="2">
    <source>
        <dbReference type="ARBA" id="ARBA00009492"/>
    </source>
</evidence>
<dbReference type="SUPFAM" id="SSF101912">
    <property type="entry name" value="Sema domain"/>
    <property type="match status" value="1"/>
</dbReference>
<dbReference type="InterPro" id="IPR001627">
    <property type="entry name" value="Semap_dom"/>
</dbReference>
<dbReference type="SMART" id="SM00630">
    <property type="entry name" value="Sema"/>
    <property type="match status" value="1"/>
</dbReference>
<proteinExistence type="inferred from homology"/>
<dbReference type="PROSITE" id="PS51004">
    <property type="entry name" value="SEMA"/>
    <property type="match status" value="1"/>
</dbReference>
<keyword evidence="7" id="KW-0732">Signal</keyword>
<evidence type="ECO:0000259" key="9">
    <source>
        <dbReference type="PROSITE" id="PS51004"/>
    </source>
</evidence>
<accession>A0A6G0J0U4</accession>
<dbReference type="GO" id="GO:0030335">
    <property type="term" value="P:positive regulation of cell migration"/>
    <property type="evidence" value="ECO:0007669"/>
    <property type="project" value="TreeGrafter"/>
</dbReference>
<dbReference type="InterPro" id="IPR036352">
    <property type="entry name" value="Semap_dom_sf"/>
</dbReference>
<keyword evidence="3" id="KW-0472">Membrane</keyword>
<dbReference type="AlphaFoldDB" id="A0A6G0J0U4"/>
<evidence type="ECO:0000256" key="6">
    <source>
        <dbReference type="PROSITE-ProRule" id="PRU00352"/>
    </source>
</evidence>
<feature type="domain" description="Sema" evidence="9">
    <location>
        <begin position="1"/>
        <end position="453"/>
    </location>
</feature>
<reference evidence="10 11" key="1">
    <citation type="submission" date="2019-07" db="EMBL/GenBank/DDBJ databases">
        <title>Chromosome genome assembly for large yellow croaker.</title>
        <authorList>
            <person name="Xiao S."/>
        </authorList>
    </citation>
    <scope>NUCLEOTIDE SEQUENCE [LARGE SCALE GENOMIC DNA]</scope>
    <source>
        <strain evidence="10">JMULYC20181020</strain>
        <tissue evidence="10">Muscle</tissue>
    </source>
</reference>
<dbReference type="GO" id="GO:0030215">
    <property type="term" value="F:semaphorin receptor binding"/>
    <property type="evidence" value="ECO:0007669"/>
    <property type="project" value="InterPro"/>
</dbReference>
<dbReference type="Gene3D" id="2.130.10.10">
    <property type="entry name" value="YVTN repeat-like/Quinoprotein amine dehydrogenase"/>
    <property type="match status" value="1"/>
</dbReference>